<organism evidence="1 2">
    <name type="scientific">Roseisalinus antarcticus</name>
    <dbReference type="NCBI Taxonomy" id="254357"/>
    <lineage>
        <taxon>Bacteria</taxon>
        <taxon>Pseudomonadati</taxon>
        <taxon>Pseudomonadota</taxon>
        <taxon>Alphaproteobacteria</taxon>
        <taxon>Rhodobacterales</taxon>
        <taxon>Roseobacteraceae</taxon>
        <taxon>Roseisalinus</taxon>
    </lineage>
</organism>
<reference evidence="1 2" key="1">
    <citation type="submission" date="2017-03" db="EMBL/GenBank/DDBJ databases">
        <authorList>
            <person name="Afonso C.L."/>
            <person name="Miller P.J."/>
            <person name="Scott M.A."/>
            <person name="Spackman E."/>
            <person name="Goraichik I."/>
            <person name="Dimitrov K.M."/>
            <person name="Suarez D.L."/>
            <person name="Swayne D.E."/>
        </authorList>
    </citation>
    <scope>NUCLEOTIDE SEQUENCE [LARGE SCALE GENOMIC DNA]</scope>
    <source>
        <strain evidence="1 2">CECT 7023</strain>
    </source>
</reference>
<proteinExistence type="predicted"/>
<evidence type="ECO:0008006" key="3">
    <source>
        <dbReference type="Google" id="ProtNLM"/>
    </source>
</evidence>
<evidence type="ECO:0000313" key="2">
    <source>
        <dbReference type="Proteomes" id="UP000193900"/>
    </source>
</evidence>
<dbReference type="Proteomes" id="UP000193900">
    <property type="component" value="Unassembled WGS sequence"/>
</dbReference>
<gene>
    <name evidence="1" type="ORF">ROA7023_01162</name>
</gene>
<dbReference type="AlphaFoldDB" id="A0A1Y5S5F3"/>
<sequence>MSRIRKLAIAGGTFGVALSIGFVMQNGDALADRYGAEVPLVEGDAFDQPLASAALSPLAPPGGTAGLAQVAAPTIGAAPIADPDVDVTVPVAEAEPTMPEPPEELTQAAVSMASLGPIAFQGPPATSAAVAMTAAPAQPSADTAEDAGDGADAITVAAPAAPAAPACETSLSAEVGQAALVTLRLDAVCLPDAQATIHHQGMIFTLVTDATGSARVVVPALAERAVFIASFDGGDGAVATAEVPAIANYDRAVLQWQGDSGLQIHALEFGADYGSEGHVWAASARTPSMAIAGEGGFLTSLGDGQGVAPLRAEVYTFPSAVNRTSGDVVLSVEAEITDETCERDVSAQSIQISPGSPAHALDLTMAMPECSAVGDFLVLKNMLEDLTLAAR</sequence>
<name>A0A1Y5S5F3_9RHOB</name>
<accession>A0A1Y5S5F3</accession>
<dbReference type="EMBL" id="FWFZ01000004">
    <property type="protein sequence ID" value="SLN32925.1"/>
    <property type="molecule type" value="Genomic_DNA"/>
</dbReference>
<protein>
    <recommendedName>
        <fullName evidence="3">Translocase</fullName>
    </recommendedName>
</protein>
<evidence type="ECO:0000313" key="1">
    <source>
        <dbReference type="EMBL" id="SLN32925.1"/>
    </source>
</evidence>
<keyword evidence="2" id="KW-1185">Reference proteome</keyword>